<sequence>MLEDQAVKEDVYSDHLVFFIHGMGQQYEKYGNMKHHVSTMQKNTTEILSSRYPNRKIRVKYIPIEWHSEVHKMVDDKINRSTLNTVPKVRLTTNEWLMDCLYYFSKPHGQYIIDSVCNQCNSAYLQHKSNHPGFKGDVHFIGFSLGGIIAYDIASMQWLQEDGLPPWHDTGLEESVCRTPDIKVPLLDFKIRSVFTCGSPIAAGLVCRGLDYVHYRPPFRTKIYNIFHPFDPLGYRLEPMVNSDYESIEPVQIDRMKRYSSPLPKIPNLGIRSSIAGAKPLLQSFWQYVSSTVIKNELDSRTPEKELHIATNDVTVSKKRAHEEEGRHCDKKRRLSSMSQEQVRVETESSKEAIAFSIEGQDGCLYPRTDYVLSENLIDAYASEWIVALKSHFRYWANRDLALHIIKVFLNES</sequence>
<evidence type="ECO:0000313" key="2">
    <source>
        <dbReference type="EMBL" id="OBZ82743.1"/>
    </source>
</evidence>
<dbReference type="GO" id="GO:0046872">
    <property type="term" value="F:metal ion binding"/>
    <property type="evidence" value="ECO:0007669"/>
    <property type="project" value="InterPro"/>
</dbReference>
<gene>
    <name evidence="2" type="primary">Ddhd1</name>
    <name evidence="2" type="ORF">A0J61_09207</name>
</gene>
<dbReference type="GO" id="GO:0005737">
    <property type="term" value="C:cytoplasm"/>
    <property type="evidence" value="ECO:0007669"/>
    <property type="project" value="TreeGrafter"/>
</dbReference>
<dbReference type="Pfam" id="PF02862">
    <property type="entry name" value="DDHD"/>
    <property type="match status" value="1"/>
</dbReference>
<dbReference type="PANTHER" id="PTHR23509">
    <property type="entry name" value="PA-PL1 PHOSPHOLIPASE FAMILY"/>
    <property type="match status" value="1"/>
</dbReference>
<accession>A0A1C7N0Y5</accession>
<dbReference type="OrthoDB" id="431378at2759"/>
<evidence type="ECO:0000313" key="3">
    <source>
        <dbReference type="Proteomes" id="UP000093000"/>
    </source>
</evidence>
<dbReference type="SUPFAM" id="SSF53474">
    <property type="entry name" value="alpha/beta-Hydrolases"/>
    <property type="match status" value="1"/>
</dbReference>
<dbReference type="AlphaFoldDB" id="A0A1C7N0Y5"/>
<dbReference type="InParanoid" id="A0A1C7N0Y5"/>
<reference evidence="2 3" key="1">
    <citation type="submission" date="2016-03" db="EMBL/GenBank/DDBJ databases">
        <title>Choanephora cucurbitarum.</title>
        <authorList>
            <person name="Min B."/>
            <person name="Park H."/>
            <person name="Park J.-H."/>
            <person name="Shin H.-D."/>
            <person name="Choi I.-G."/>
        </authorList>
    </citation>
    <scope>NUCLEOTIDE SEQUENCE [LARGE SCALE GENOMIC DNA]</scope>
    <source>
        <strain evidence="2 3">KUS-F28377</strain>
    </source>
</reference>
<dbReference type="InterPro" id="IPR058055">
    <property type="entry name" value="PA-PLA1"/>
</dbReference>
<dbReference type="PROSITE" id="PS51043">
    <property type="entry name" value="DDHD"/>
    <property type="match status" value="1"/>
</dbReference>
<protein>
    <submittedName>
        <fullName evidence="2">Phospholipase DDHD1</fullName>
    </submittedName>
</protein>
<dbReference type="InterPro" id="IPR029058">
    <property type="entry name" value="AB_hydrolase_fold"/>
</dbReference>
<dbReference type="SMART" id="SM01127">
    <property type="entry name" value="DDHD"/>
    <property type="match status" value="1"/>
</dbReference>
<name>A0A1C7N0Y5_9FUNG</name>
<evidence type="ECO:0000259" key="1">
    <source>
        <dbReference type="PROSITE" id="PS51043"/>
    </source>
</evidence>
<organism evidence="2 3">
    <name type="scientific">Choanephora cucurbitarum</name>
    <dbReference type="NCBI Taxonomy" id="101091"/>
    <lineage>
        <taxon>Eukaryota</taxon>
        <taxon>Fungi</taxon>
        <taxon>Fungi incertae sedis</taxon>
        <taxon>Mucoromycota</taxon>
        <taxon>Mucoromycotina</taxon>
        <taxon>Mucoromycetes</taxon>
        <taxon>Mucorales</taxon>
        <taxon>Mucorineae</taxon>
        <taxon>Choanephoraceae</taxon>
        <taxon>Choanephoroideae</taxon>
        <taxon>Choanephora</taxon>
    </lineage>
</organism>
<dbReference type="EMBL" id="LUGH01000797">
    <property type="protein sequence ID" value="OBZ82743.1"/>
    <property type="molecule type" value="Genomic_DNA"/>
</dbReference>
<keyword evidence="3" id="KW-1185">Reference proteome</keyword>
<dbReference type="GO" id="GO:0004620">
    <property type="term" value="F:phospholipase activity"/>
    <property type="evidence" value="ECO:0007669"/>
    <property type="project" value="TreeGrafter"/>
</dbReference>
<dbReference type="PANTHER" id="PTHR23509:SF10">
    <property type="entry name" value="LD21067P"/>
    <property type="match status" value="1"/>
</dbReference>
<dbReference type="Proteomes" id="UP000093000">
    <property type="component" value="Unassembled WGS sequence"/>
</dbReference>
<dbReference type="STRING" id="101091.A0A1C7N0Y5"/>
<comment type="caution">
    <text evidence="2">The sequence shown here is derived from an EMBL/GenBank/DDBJ whole genome shotgun (WGS) entry which is preliminary data.</text>
</comment>
<proteinExistence type="predicted"/>
<dbReference type="InterPro" id="IPR004177">
    <property type="entry name" value="DDHD_dom"/>
</dbReference>
<feature type="domain" description="DDHD" evidence="1">
    <location>
        <begin position="187"/>
        <end position="411"/>
    </location>
</feature>